<dbReference type="AlphaFoldDB" id="A0A6N3K5C3"/>
<evidence type="ECO:0000313" key="4">
    <source>
        <dbReference type="Proteomes" id="UP000253958"/>
    </source>
</evidence>
<dbReference type="CDD" id="cd00882">
    <property type="entry name" value="Ras_like_GTPase"/>
    <property type="match status" value="1"/>
</dbReference>
<evidence type="ECO:0000259" key="2">
    <source>
        <dbReference type="Pfam" id="PF18709"/>
    </source>
</evidence>
<dbReference type="GO" id="GO:0002098">
    <property type="term" value="P:tRNA wobble uridine modification"/>
    <property type="evidence" value="ECO:0007669"/>
    <property type="project" value="TreeGrafter"/>
</dbReference>
<name>A0A6N3K5C3_9ACTN</name>
<sequence>MNDLLYHSAPAVARDLSERLIRLIRNLRPDEASRLQRMLTVDEHERPQMVLTGQYSSGKSTLIEALTDGKYQVPIDSAVTTDKVEVFDWDGLVDLVDTPGVQAGRREHDERAEEALRSADLVLFTVTVDLFDDRLVEHLRHVTEDLRKAPQLLVVITKCRSLLAAEGVREAAVRDALGSFADHVPWVQCDAKTYLDGLQEVDPSRAARRIAASRMDEVRDTINRIARARGDLARFRVPLQQVALVAGEALAALTDNPDEEAVLTVLARQRTALTTRRGLLDSALDRQETEFRTACIRAAEHLADTVESIDESPTPDWSRVDAATATLNDELSSANQRFVDGVRAVLDSQLADFTSEVREIEASPYARQLLALDVEGDIETRNIPVDPGLVRQPGQKQPRVPAWGAKSIEHLKDFQKVWGAGDGIKNSAGSVGHKIVYKLGKLADVKFKPYQAARWANNIGKVAKIGGAVLPVALEAYAVVDEERQEVRAAKEKMRRRNALVGRILAQCDDISSKTLIQVRGELDAEFGKALRAIDEVNRSVHDARAFRTDLDREISAIQVEAQSMLDQLGVPALQA</sequence>
<dbReference type="GO" id="GO:0005737">
    <property type="term" value="C:cytoplasm"/>
    <property type="evidence" value="ECO:0007669"/>
    <property type="project" value="TreeGrafter"/>
</dbReference>
<evidence type="ECO:0000313" key="3">
    <source>
        <dbReference type="EMBL" id="AXH93588.1"/>
    </source>
</evidence>
<dbReference type="EMBL" id="CP031263">
    <property type="protein sequence ID" value="AXH93588.1"/>
    <property type="molecule type" value="Genomic_DNA"/>
</dbReference>
<reference evidence="3 4" key="2">
    <citation type="submission" date="2018-08" db="EMBL/GenBank/DDBJ databases">
        <title>Streptomyces kandeliansis sp. nov., an endophytic bacterium isolated from mangrove plant.</title>
        <authorList>
            <person name="Wang R."/>
        </authorList>
    </citation>
    <scope>NUCLEOTIDE SEQUENCE [LARGE SCALE GENOMIC DNA]</scope>
    <source>
        <strain evidence="4">H14(2018)</strain>
    </source>
</reference>
<protein>
    <recommendedName>
        <fullName evidence="5">50S ribosome-binding GTPase</fullName>
    </recommendedName>
</protein>
<dbReference type="RefSeq" id="WP_114920856.1">
    <property type="nucleotide sequence ID" value="NZ_CP031263.1"/>
</dbReference>
<feature type="domain" description="G" evidence="1">
    <location>
        <begin position="49"/>
        <end position="157"/>
    </location>
</feature>
<dbReference type="Proteomes" id="UP000253958">
    <property type="component" value="Chromosome"/>
</dbReference>
<dbReference type="Pfam" id="PF01926">
    <property type="entry name" value="MMR_HSR1"/>
    <property type="match status" value="1"/>
</dbReference>
<feature type="domain" description="Dynamin-like helical" evidence="2">
    <location>
        <begin position="406"/>
        <end position="495"/>
    </location>
</feature>
<dbReference type="InterPro" id="IPR006073">
    <property type="entry name" value="GTP-bd"/>
</dbReference>
<dbReference type="GO" id="GO:0005525">
    <property type="term" value="F:GTP binding"/>
    <property type="evidence" value="ECO:0007669"/>
    <property type="project" value="InterPro"/>
</dbReference>
<dbReference type="GO" id="GO:0030488">
    <property type="term" value="P:tRNA methylation"/>
    <property type="evidence" value="ECO:0007669"/>
    <property type="project" value="TreeGrafter"/>
</dbReference>
<proteinExistence type="predicted"/>
<dbReference type="InterPro" id="IPR027417">
    <property type="entry name" value="P-loop_NTPase"/>
</dbReference>
<dbReference type="PANTHER" id="PTHR42714:SF2">
    <property type="entry name" value="TRNA MODIFICATION GTPASE GTPBP3, MITOCHONDRIAL"/>
    <property type="match status" value="1"/>
</dbReference>
<evidence type="ECO:0008006" key="5">
    <source>
        <dbReference type="Google" id="ProtNLM"/>
    </source>
</evidence>
<dbReference type="PANTHER" id="PTHR42714">
    <property type="entry name" value="TRNA MODIFICATION GTPASE GTPBP3"/>
    <property type="match status" value="1"/>
</dbReference>
<dbReference type="Gene3D" id="3.40.50.300">
    <property type="entry name" value="P-loop containing nucleotide triphosphate hydrolases"/>
    <property type="match status" value="1"/>
</dbReference>
<reference evidence="3 4" key="1">
    <citation type="submission" date="2018-07" db="EMBL/GenBank/DDBJ databases">
        <authorList>
            <person name="Ye Y."/>
        </authorList>
    </citation>
    <scope>NUCLEOTIDE SEQUENCE [LARGE SCALE GENOMIC DNA]</scope>
    <source>
        <strain evidence="4">H14(2018)</strain>
    </source>
</reference>
<gene>
    <name evidence="3" type="ORF">DVH21_28730</name>
</gene>
<accession>A0A6N3K5C3</accession>
<evidence type="ECO:0000259" key="1">
    <source>
        <dbReference type="Pfam" id="PF01926"/>
    </source>
</evidence>
<dbReference type="InterPro" id="IPR040576">
    <property type="entry name" value="DLP_helical"/>
</dbReference>
<dbReference type="Pfam" id="PF18709">
    <property type="entry name" value="DLP_helical"/>
    <property type="match status" value="1"/>
</dbReference>
<dbReference type="SUPFAM" id="SSF52540">
    <property type="entry name" value="P-loop containing nucleoside triphosphate hydrolases"/>
    <property type="match status" value="1"/>
</dbReference>
<organism evidence="3 4">
    <name type="scientific">Micromonospora aurantiaca</name>
    <name type="common">nom. illeg.</name>
    <dbReference type="NCBI Taxonomy" id="47850"/>
    <lineage>
        <taxon>Bacteria</taxon>
        <taxon>Bacillati</taxon>
        <taxon>Actinomycetota</taxon>
        <taxon>Actinomycetes</taxon>
        <taxon>Micromonosporales</taxon>
        <taxon>Micromonosporaceae</taxon>
        <taxon>Micromonospora</taxon>
    </lineage>
</organism>